<accession>A0A8T8WH54</accession>
<dbReference type="EMBL" id="CP081959">
    <property type="protein sequence ID" value="QZP39170.1"/>
    <property type="molecule type" value="Genomic_DNA"/>
</dbReference>
<dbReference type="GO" id="GO:0006310">
    <property type="term" value="P:DNA recombination"/>
    <property type="evidence" value="ECO:0007669"/>
    <property type="project" value="UniProtKB-KW"/>
</dbReference>
<dbReference type="GO" id="GO:0003677">
    <property type="term" value="F:DNA binding"/>
    <property type="evidence" value="ECO:0007669"/>
    <property type="project" value="InterPro"/>
</dbReference>
<evidence type="ECO:0000313" key="2">
    <source>
        <dbReference type="EMBL" id="QZP39170.1"/>
    </source>
</evidence>
<evidence type="ECO:0000256" key="1">
    <source>
        <dbReference type="ARBA" id="ARBA00023172"/>
    </source>
</evidence>
<reference evidence="2 3" key="1">
    <citation type="journal article" date="2021" name="Int. J. Syst. Evol. Microbiol.">
        <title>Halobaculum halophilum sp. nov. and Halobaculum salinum sp. nov., isolated from salt lake and saline soil.</title>
        <authorList>
            <person name="Cui H.L."/>
            <person name="Shi X.W."/>
            <person name="Yin X.M."/>
            <person name="Yang X.Y."/>
            <person name="Hou J."/>
            <person name="Zhu L."/>
        </authorList>
    </citation>
    <scope>NUCLEOTIDE SEQUENCE [LARGE SCALE GENOMIC DNA]</scope>
    <source>
        <strain evidence="2 3">NBRC 109044</strain>
    </source>
</reference>
<dbReference type="GO" id="GO:0015074">
    <property type="term" value="P:DNA integration"/>
    <property type="evidence" value="ECO:0007669"/>
    <property type="project" value="InterPro"/>
</dbReference>
<organism evidence="2 3">
    <name type="scientific">Halobaculum magnesiiphilum</name>
    <dbReference type="NCBI Taxonomy" id="1017351"/>
    <lineage>
        <taxon>Archaea</taxon>
        <taxon>Methanobacteriati</taxon>
        <taxon>Methanobacteriota</taxon>
        <taxon>Stenosarchaea group</taxon>
        <taxon>Halobacteria</taxon>
        <taxon>Halobacteriales</taxon>
        <taxon>Haloferacaceae</taxon>
        <taxon>Halobaculum</taxon>
    </lineage>
</organism>
<keyword evidence="2" id="KW-0614">Plasmid</keyword>
<dbReference type="GeneID" id="67179679"/>
<dbReference type="Proteomes" id="UP000826254">
    <property type="component" value="Plasmid unnamed1"/>
</dbReference>
<evidence type="ECO:0000313" key="3">
    <source>
        <dbReference type="Proteomes" id="UP000826254"/>
    </source>
</evidence>
<gene>
    <name evidence="2" type="ORF">K6T50_16015</name>
</gene>
<dbReference type="InterPro" id="IPR011010">
    <property type="entry name" value="DNA_brk_join_enz"/>
</dbReference>
<dbReference type="AlphaFoldDB" id="A0A8T8WH54"/>
<name>A0A8T8WH54_9EURY</name>
<dbReference type="SUPFAM" id="SSF56349">
    <property type="entry name" value="DNA breaking-rejoining enzymes"/>
    <property type="match status" value="1"/>
</dbReference>
<geneLocation type="plasmid" evidence="2 3">
    <name>unnamed1</name>
</geneLocation>
<sequence length="186" mass="20962">MDLRTEDAIDHGWLDADRATRDRAIVATLAYSGARGSELFRDPQNTRRSGLRWRDIDLDEGVLRVYGKSQEWQRSPLLNPGVERLRAHRRRQDPPTDDWPVFPTAHLPSLYNAVREADGVVAETAKDTVWSLLREHELTPPALSTTGARTLLKRLPSESGITEGGEPRLPAWARRLETPLSIVPTV</sequence>
<proteinExistence type="predicted"/>
<protein>
    <submittedName>
        <fullName evidence="2">Uncharacterized protein</fullName>
    </submittedName>
</protein>
<keyword evidence="1" id="KW-0233">DNA recombination</keyword>
<keyword evidence="3" id="KW-1185">Reference proteome</keyword>
<dbReference type="RefSeq" id="WP_222608968.1">
    <property type="nucleotide sequence ID" value="NZ_CP081959.1"/>
</dbReference>
<dbReference type="InterPro" id="IPR013762">
    <property type="entry name" value="Integrase-like_cat_sf"/>
</dbReference>
<dbReference type="KEGG" id="hmp:K6T50_16015"/>
<dbReference type="Gene3D" id="1.10.443.10">
    <property type="entry name" value="Intergrase catalytic core"/>
    <property type="match status" value="1"/>
</dbReference>